<proteinExistence type="predicted"/>
<protein>
    <submittedName>
        <fullName evidence="3">Uncharacterized protein</fullName>
    </submittedName>
</protein>
<evidence type="ECO:0000313" key="4">
    <source>
        <dbReference type="Proteomes" id="UP001178507"/>
    </source>
</evidence>
<comment type="caution">
    <text evidence="3">The sequence shown here is derived from an EMBL/GenBank/DDBJ whole genome shotgun (WGS) entry which is preliminary data.</text>
</comment>
<evidence type="ECO:0000256" key="1">
    <source>
        <dbReference type="SAM" id="Coils"/>
    </source>
</evidence>
<keyword evidence="4" id="KW-1185">Reference proteome</keyword>
<keyword evidence="1" id="KW-0175">Coiled coil</keyword>
<evidence type="ECO:0000313" key="3">
    <source>
        <dbReference type="EMBL" id="CAJ1390085.1"/>
    </source>
</evidence>
<dbReference type="EMBL" id="CAUJNA010002001">
    <property type="protein sequence ID" value="CAJ1390085.1"/>
    <property type="molecule type" value="Genomic_DNA"/>
</dbReference>
<sequence length="218" mass="25505">MQVRKAKSEKSLVPGWIMERSSLHAEVQSLKEQLFEERRLSNDSQSSAQLALAALQEELQMDREKLKTKLTLQRAYLQAELTTQDTQRGKAEQALEVLRKRWMDRLFNPRLKRKAFRGWARAFRETAEAVSMLSQAPPDSPRRLRFLIEDAERDSFSRQFEQWLQEDEDSDDPRTEQEQIIDTRSLLKDQAKEAISTMTKAMEDANASRQSLERDCGW</sequence>
<evidence type="ECO:0000256" key="2">
    <source>
        <dbReference type="SAM" id="MobiDB-lite"/>
    </source>
</evidence>
<reference evidence="3" key="1">
    <citation type="submission" date="2023-08" db="EMBL/GenBank/DDBJ databases">
        <authorList>
            <person name="Chen Y."/>
            <person name="Shah S."/>
            <person name="Dougan E. K."/>
            <person name="Thang M."/>
            <person name="Chan C."/>
        </authorList>
    </citation>
    <scope>NUCLEOTIDE SEQUENCE</scope>
</reference>
<name>A0AA36IM56_9DINO</name>
<organism evidence="3 4">
    <name type="scientific">Effrenium voratum</name>
    <dbReference type="NCBI Taxonomy" id="2562239"/>
    <lineage>
        <taxon>Eukaryota</taxon>
        <taxon>Sar</taxon>
        <taxon>Alveolata</taxon>
        <taxon>Dinophyceae</taxon>
        <taxon>Suessiales</taxon>
        <taxon>Symbiodiniaceae</taxon>
        <taxon>Effrenium</taxon>
    </lineage>
</organism>
<feature type="coiled-coil region" evidence="1">
    <location>
        <begin position="188"/>
        <end position="215"/>
    </location>
</feature>
<feature type="region of interest" description="Disordered" evidence="2">
    <location>
        <begin position="165"/>
        <end position="186"/>
    </location>
</feature>
<accession>A0AA36IM56</accession>
<dbReference type="Proteomes" id="UP001178507">
    <property type="component" value="Unassembled WGS sequence"/>
</dbReference>
<dbReference type="AlphaFoldDB" id="A0AA36IM56"/>
<gene>
    <name evidence="3" type="ORF">EVOR1521_LOCUS15587</name>
</gene>